<reference evidence="2 3" key="1">
    <citation type="submission" date="2024-07" db="EMBL/GenBank/DDBJ databases">
        <title>Enhanced genomic and transcriptomic resources for Trichinella pseudospiralis and T. spiralis underpin the discovery of pronounced molecular differences between stages and species.</title>
        <authorList>
            <person name="Pasi K.K."/>
            <person name="La Rosa G."/>
            <person name="Gomez-Morales M.A."/>
            <person name="Tosini F."/>
            <person name="Sumanam S."/>
            <person name="Young N.D."/>
            <person name="Chang B.C."/>
            <person name="Robin G.B."/>
        </authorList>
    </citation>
    <scope>NUCLEOTIDE SEQUENCE [LARGE SCALE GENOMIC DNA]</scope>
    <source>
        <strain evidence="2">ISS534</strain>
    </source>
</reference>
<keyword evidence="3" id="KW-1185">Reference proteome</keyword>
<evidence type="ECO:0000256" key="1">
    <source>
        <dbReference type="SAM" id="MobiDB-lite"/>
    </source>
</evidence>
<sequence length="112" mass="12511">MEKRLLSKSKLGGTCVGFRFMLPNKSRTEEKVFDLDTCAVLFAHLHSGTSWANKLAPVEQPSRLDRTKKMPTERHHLGRSLCHFRGHISSQFDPTGAEEEEGGAQVSNLPCC</sequence>
<dbReference type="Proteomes" id="UP001558632">
    <property type="component" value="Unassembled WGS sequence"/>
</dbReference>
<feature type="region of interest" description="Disordered" evidence="1">
    <location>
        <begin position="87"/>
        <end position="112"/>
    </location>
</feature>
<protein>
    <submittedName>
        <fullName evidence="2">Fatty acid synthase</fullName>
    </submittedName>
</protein>
<dbReference type="EMBL" id="JBEUSY010000165">
    <property type="protein sequence ID" value="KAL1243695.1"/>
    <property type="molecule type" value="Genomic_DNA"/>
</dbReference>
<accession>A0ABR3KSR4</accession>
<gene>
    <name evidence="2" type="ORF">TSPI_00762</name>
</gene>
<name>A0ABR3KSR4_TRISP</name>
<evidence type="ECO:0000313" key="3">
    <source>
        <dbReference type="Proteomes" id="UP001558632"/>
    </source>
</evidence>
<evidence type="ECO:0000313" key="2">
    <source>
        <dbReference type="EMBL" id="KAL1243695.1"/>
    </source>
</evidence>
<comment type="caution">
    <text evidence="2">The sequence shown here is derived from an EMBL/GenBank/DDBJ whole genome shotgun (WGS) entry which is preliminary data.</text>
</comment>
<organism evidence="2 3">
    <name type="scientific">Trichinella spiralis</name>
    <name type="common">Trichina worm</name>
    <dbReference type="NCBI Taxonomy" id="6334"/>
    <lineage>
        <taxon>Eukaryota</taxon>
        <taxon>Metazoa</taxon>
        <taxon>Ecdysozoa</taxon>
        <taxon>Nematoda</taxon>
        <taxon>Enoplea</taxon>
        <taxon>Dorylaimia</taxon>
        <taxon>Trichinellida</taxon>
        <taxon>Trichinellidae</taxon>
        <taxon>Trichinella</taxon>
    </lineage>
</organism>
<proteinExistence type="predicted"/>